<comment type="caution">
    <text evidence="1">The sequence shown here is derived from an EMBL/GenBank/DDBJ whole genome shotgun (WGS) entry which is preliminary data.</text>
</comment>
<dbReference type="EMBL" id="LVVM01003517">
    <property type="protein sequence ID" value="OJA14726.1"/>
    <property type="molecule type" value="Genomic_DNA"/>
</dbReference>
<evidence type="ECO:0000313" key="2">
    <source>
        <dbReference type="Proteomes" id="UP000183567"/>
    </source>
</evidence>
<dbReference type="OrthoDB" id="2670768at2759"/>
<dbReference type="Proteomes" id="UP000183567">
    <property type="component" value="Unassembled WGS sequence"/>
</dbReference>
<gene>
    <name evidence="1" type="ORF">AZE42_10842</name>
</gene>
<protein>
    <submittedName>
        <fullName evidence="1">Uncharacterized protein</fullName>
    </submittedName>
</protein>
<evidence type="ECO:0000313" key="1">
    <source>
        <dbReference type="EMBL" id="OJA14726.1"/>
    </source>
</evidence>
<name>A0A1J8PZK8_9AGAM</name>
<reference evidence="1 2" key="1">
    <citation type="submission" date="2016-03" db="EMBL/GenBank/DDBJ databases">
        <title>Comparative genomics of the ectomycorrhizal sister species Rhizopogon vinicolor and Rhizopogon vesiculosus (Basidiomycota: Boletales) reveals a divergence of the mating type B locus.</title>
        <authorList>
            <person name="Mujic A.B."/>
            <person name="Kuo A."/>
            <person name="Tritt A."/>
            <person name="Lipzen A."/>
            <person name="Chen C."/>
            <person name="Johnson J."/>
            <person name="Sharma A."/>
            <person name="Barry K."/>
            <person name="Grigoriev I.V."/>
            <person name="Spatafora J.W."/>
        </authorList>
    </citation>
    <scope>NUCLEOTIDE SEQUENCE [LARGE SCALE GENOMIC DNA]</scope>
    <source>
        <strain evidence="1 2">AM-OR11-056</strain>
    </source>
</reference>
<sequence>MVHTRQAPQAAHRPAPLLVLPGQQHFTQNVASLSRHSLVQDEGNLHPLIGADPLDIDPFIDNQPLFSDLLYMPDGPIDLPCQ</sequence>
<dbReference type="AlphaFoldDB" id="A0A1J8PZK8"/>
<accession>A0A1J8PZK8</accession>
<organism evidence="1 2">
    <name type="scientific">Rhizopogon vesiculosus</name>
    <dbReference type="NCBI Taxonomy" id="180088"/>
    <lineage>
        <taxon>Eukaryota</taxon>
        <taxon>Fungi</taxon>
        <taxon>Dikarya</taxon>
        <taxon>Basidiomycota</taxon>
        <taxon>Agaricomycotina</taxon>
        <taxon>Agaricomycetes</taxon>
        <taxon>Agaricomycetidae</taxon>
        <taxon>Boletales</taxon>
        <taxon>Suillineae</taxon>
        <taxon>Rhizopogonaceae</taxon>
        <taxon>Rhizopogon</taxon>
    </lineage>
</organism>
<proteinExistence type="predicted"/>
<feature type="non-terminal residue" evidence="1">
    <location>
        <position position="82"/>
    </location>
</feature>
<keyword evidence="2" id="KW-1185">Reference proteome</keyword>